<gene>
    <name evidence="1" type="ORF">DWZ95_05910</name>
</gene>
<evidence type="ECO:0000313" key="2">
    <source>
        <dbReference type="Proteomes" id="UP000285013"/>
    </source>
</evidence>
<evidence type="ECO:0000313" key="1">
    <source>
        <dbReference type="EMBL" id="RHL94722.1"/>
    </source>
</evidence>
<dbReference type="AlphaFoldDB" id="A0A415NCJ0"/>
<sequence length="64" mass="7281">MFSMAKVTKINYMADDFSKEFVGQQEKYTVKATTHKQRNQPNRMNDAGLLVKGKAGNTLDKIRS</sequence>
<dbReference type="Proteomes" id="UP000285013">
    <property type="component" value="Unassembled WGS sequence"/>
</dbReference>
<accession>A0A415NCJ0</accession>
<name>A0A415NCJ0_9BACE</name>
<proteinExistence type="predicted"/>
<comment type="caution">
    <text evidence="1">The sequence shown here is derived from an EMBL/GenBank/DDBJ whole genome shotgun (WGS) entry which is preliminary data.</text>
</comment>
<protein>
    <submittedName>
        <fullName evidence="1">Uncharacterized protein</fullName>
    </submittedName>
</protein>
<organism evidence="1 2">
    <name type="scientific">Bacteroides intestinalis</name>
    <dbReference type="NCBI Taxonomy" id="329854"/>
    <lineage>
        <taxon>Bacteria</taxon>
        <taxon>Pseudomonadati</taxon>
        <taxon>Bacteroidota</taxon>
        <taxon>Bacteroidia</taxon>
        <taxon>Bacteroidales</taxon>
        <taxon>Bacteroidaceae</taxon>
        <taxon>Bacteroides</taxon>
    </lineage>
</organism>
<reference evidence="1 2" key="1">
    <citation type="submission" date="2018-08" db="EMBL/GenBank/DDBJ databases">
        <title>A genome reference for cultivated species of the human gut microbiota.</title>
        <authorList>
            <person name="Zou Y."/>
            <person name="Xue W."/>
            <person name="Luo G."/>
        </authorList>
    </citation>
    <scope>NUCLEOTIDE SEQUENCE [LARGE SCALE GENOMIC DNA]</scope>
    <source>
        <strain evidence="1 2">AF36-16BH</strain>
    </source>
</reference>
<dbReference type="EMBL" id="QRPE01000004">
    <property type="protein sequence ID" value="RHL94722.1"/>
    <property type="molecule type" value="Genomic_DNA"/>
</dbReference>